<name>A0A5J4U9Z6_9EUKA</name>
<dbReference type="AlphaFoldDB" id="A0A5J4U9Z6"/>
<evidence type="ECO:0000313" key="2">
    <source>
        <dbReference type="Proteomes" id="UP000324800"/>
    </source>
</evidence>
<dbReference type="EMBL" id="SNRW01018351">
    <property type="protein sequence ID" value="KAA6367417.1"/>
    <property type="molecule type" value="Genomic_DNA"/>
</dbReference>
<feature type="non-terminal residue" evidence="1">
    <location>
        <position position="1"/>
    </location>
</feature>
<comment type="caution">
    <text evidence="1">The sequence shown here is derived from an EMBL/GenBank/DDBJ whole genome shotgun (WGS) entry which is preliminary data.</text>
</comment>
<dbReference type="Proteomes" id="UP000324800">
    <property type="component" value="Unassembled WGS sequence"/>
</dbReference>
<evidence type="ECO:0000313" key="1">
    <source>
        <dbReference type="EMBL" id="KAA6367417.1"/>
    </source>
</evidence>
<reference evidence="1 2" key="1">
    <citation type="submission" date="2019-03" db="EMBL/GenBank/DDBJ databases">
        <title>Single cell metagenomics reveals metabolic interactions within the superorganism composed of flagellate Streblomastix strix and complex community of Bacteroidetes bacteria on its surface.</title>
        <authorList>
            <person name="Treitli S.C."/>
            <person name="Kolisko M."/>
            <person name="Husnik F."/>
            <person name="Keeling P."/>
            <person name="Hampl V."/>
        </authorList>
    </citation>
    <scope>NUCLEOTIDE SEQUENCE [LARGE SCALE GENOMIC DNA]</scope>
    <source>
        <strain evidence="1">ST1C</strain>
    </source>
</reference>
<sequence>IIFAGIIPSPPRKSVGLIINHLCTYHVNKDKDVLKEQSKPKGKEKKNAVDDIVDGKRREMVRNAMKNTYEKLIIMLQLEEKLKEQESEVDARNLARTAYLNTLYDLREQILAL</sequence>
<proteinExistence type="predicted"/>
<protein>
    <submittedName>
        <fullName evidence="1">Uncharacterized protein</fullName>
    </submittedName>
</protein>
<gene>
    <name evidence="1" type="ORF">EZS28_037055</name>
</gene>
<organism evidence="1 2">
    <name type="scientific">Streblomastix strix</name>
    <dbReference type="NCBI Taxonomy" id="222440"/>
    <lineage>
        <taxon>Eukaryota</taxon>
        <taxon>Metamonada</taxon>
        <taxon>Preaxostyla</taxon>
        <taxon>Oxymonadida</taxon>
        <taxon>Streblomastigidae</taxon>
        <taxon>Streblomastix</taxon>
    </lineage>
</organism>
<accession>A0A5J4U9Z6</accession>